<dbReference type="Proteomes" id="UP000681967">
    <property type="component" value="Unassembled WGS sequence"/>
</dbReference>
<feature type="domain" description="Dynein axonemal heavy chain 2/5/8 coiled-coil" evidence="3">
    <location>
        <begin position="1113"/>
        <end position="1206"/>
    </location>
</feature>
<feature type="non-terminal residue" evidence="4">
    <location>
        <position position="1335"/>
    </location>
</feature>
<dbReference type="InterPro" id="IPR056759">
    <property type="entry name" value="DYH2-5-8_CC"/>
</dbReference>
<dbReference type="GO" id="GO:0051959">
    <property type="term" value="F:dynein light intermediate chain binding"/>
    <property type="evidence" value="ECO:0007669"/>
    <property type="project" value="InterPro"/>
</dbReference>
<gene>
    <name evidence="4" type="ORF">BYL167_LOCUS6638</name>
</gene>
<dbReference type="EMBL" id="CAJOBH010001641">
    <property type="protein sequence ID" value="CAF3865764.1"/>
    <property type="molecule type" value="Genomic_DNA"/>
</dbReference>
<protein>
    <recommendedName>
        <fullName evidence="6">Dynein heavy chain</fullName>
    </recommendedName>
</protein>
<sequence>MVEELDIADLRVHFIADYLIKSLRLRTDKWTKMVQIEEQNKTILEFCEKPHPTLLVFHVNPAGNLTVGTAFPTSLKSKACFFGKKSPEPLQRDSKEKIAAALNFGDLSNSALEQLQIYVNDVVRPLLTTPQNHEEWPEVVLTDLQKHVSDLQSQLQVVTSLVKGRILLPYPKYSGTTTTPNGALYANGQSRANDSPQTSSRSGETIDLKLVHAVESVVIEWSHQIREVLKKDSAQPLLDGLDPIPSTEIDFWKSKRVNLESISEQLNDPRVTKMGELLAKSNSSYHPSFLQIHNDVRQALDETQDIDTHLRPLASHFESLQTTDFIEARNLFKPMFHIIGLVYENCHHYATASRIVVLLQEICNLIMKQASDHLEPMELFKGEIDEALIKIDDTFETLQVFCQEYEATRTKMGSKWDFSPKLVFAKWDIFMERMNSIKDLFSTANTFVKLEKVEIGGVKGRALSAEIFQIFEEFKALFEKFNNKTYNPLDPKNAAFSHDLEQFHEGIDDLDRRIGRIANQAFTDCNGLESMYKLIHIFGSLIERPKIRHDFAKKYPIILQHIEHDMDEAKEIFDQQMDLQEETGSIQLDRNMPRVAGSLMWAEELKQRYTQPMEQFRALENEITQTSDAKRVEDKYTELNQLVDRFIEELYKEWAANVSEASKFNLNQHLITRNPKNQLIQLNFHPQLETVLREVRYLEIKDRKDIPQAALEIYKENDTFLSYINNLNYTITSYNKIRETIAEVEYPLIEQQLQAIDHQLTDAENKLTWSTSGIGDYILRTRTMVFDLEQRLQKSKNNILEIQSIMATWSKSPLYERASARVSGTTEKQAGSGDNLLILADLDERLNKRYREIREAGERIHGLVEDNRQFLQVNANDASIAEYWKAYVEYIDEMITDGFYAIVQCDLEFFRQETDRNASPEPLFQVLLEVQPPEMIFTPSIEPNAPDGFVDFIDGLIANSYKQSSLISRLAKHLPHANYQPDIQEMNSLTTIRHDINERVQHVIAKGHEYQRSFDRYAYLWTDDRKEFMRQFLIYGHVLTPEEIQQHALTGIPENPPTTGQFREQIDTYEAIYGEVEKIDPIQIFDKWFRIDARPFKQTLLNTVKKWSFMFKQWLIEHVTNSLNELQEFIQNTDKQLKRPVKEGDYNLLVEIMAHLAAIKQREQVTDALFAPLKDTIELLKSYNQDLPEEVHQQLEILPEKWLNLKRNYVAIRQNVAPLQAQENTKIRQRLTDFDTVQTQFRERFKNEAPYMYETPEAYKRLDRVNRDLIKQENVLEKLMKSSALFEVSFPDFKLIKQCRKDVKLLKQLWDYISLVRFSMNDWKSTRWREINVES</sequence>
<proteinExistence type="predicted"/>
<evidence type="ECO:0000256" key="1">
    <source>
        <dbReference type="SAM" id="MobiDB-lite"/>
    </source>
</evidence>
<dbReference type="PANTHER" id="PTHR46532:SF11">
    <property type="entry name" value="DYNEIN AXONEMAL HEAVY CHAIN 12"/>
    <property type="match status" value="1"/>
</dbReference>
<dbReference type="Pfam" id="PF08385">
    <property type="entry name" value="DHC_N1"/>
    <property type="match status" value="1"/>
</dbReference>
<evidence type="ECO:0000313" key="5">
    <source>
        <dbReference type="Proteomes" id="UP000681967"/>
    </source>
</evidence>
<dbReference type="Pfam" id="PF25007">
    <property type="entry name" value="DYH2-5-8_CC"/>
    <property type="match status" value="1"/>
</dbReference>
<feature type="region of interest" description="Disordered" evidence="1">
    <location>
        <begin position="178"/>
        <end position="203"/>
    </location>
</feature>
<feature type="domain" description="Dynein heavy chain tail" evidence="2">
    <location>
        <begin position="211"/>
        <end position="777"/>
    </location>
</feature>
<evidence type="ECO:0000259" key="3">
    <source>
        <dbReference type="Pfam" id="PF25007"/>
    </source>
</evidence>
<dbReference type="InterPro" id="IPR026983">
    <property type="entry name" value="DHC"/>
</dbReference>
<evidence type="ECO:0008006" key="6">
    <source>
        <dbReference type="Google" id="ProtNLM"/>
    </source>
</evidence>
<dbReference type="InterPro" id="IPR013594">
    <property type="entry name" value="Dynein_heavy_tail"/>
</dbReference>
<evidence type="ECO:0000259" key="2">
    <source>
        <dbReference type="Pfam" id="PF08385"/>
    </source>
</evidence>
<dbReference type="GO" id="GO:0007018">
    <property type="term" value="P:microtubule-based movement"/>
    <property type="evidence" value="ECO:0007669"/>
    <property type="project" value="InterPro"/>
</dbReference>
<organism evidence="4 5">
    <name type="scientific">Rotaria magnacalcarata</name>
    <dbReference type="NCBI Taxonomy" id="392030"/>
    <lineage>
        <taxon>Eukaryota</taxon>
        <taxon>Metazoa</taxon>
        <taxon>Spiralia</taxon>
        <taxon>Gnathifera</taxon>
        <taxon>Rotifera</taxon>
        <taxon>Eurotatoria</taxon>
        <taxon>Bdelloidea</taxon>
        <taxon>Philodinida</taxon>
        <taxon>Philodinidae</taxon>
        <taxon>Rotaria</taxon>
    </lineage>
</organism>
<dbReference type="GO" id="GO:0005858">
    <property type="term" value="C:axonemal dynein complex"/>
    <property type="evidence" value="ECO:0007669"/>
    <property type="project" value="TreeGrafter"/>
</dbReference>
<accession>A0A8S2L1D6</accession>
<dbReference type="GO" id="GO:0045505">
    <property type="term" value="F:dynein intermediate chain binding"/>
    <property type="evidence" value="ECO:0007669"/>
    <property type="project" value="InterPro"/>
</dbReference>
<dbReference type="PANTHER" id="PTHR46532">
    <property type="entry name" value="MALE FERTILITY FACTOR KL5"/>
    <property type="match status" value="1"/>
</dbReference>
<comment type="caution">
    <text evidence="4">The sequence shown here is derived from an EMBL/GenBank/DDBJ whole genome shotgun (WGS) entry which is preliminary data.</text>
</comment>
<reference evidence="4" key="1">
    <citation type="submission" date="2021-02" db="EMBL/GenBank/DDBJ databases">
        <authorList>
            <person name="Nowell W R."/>
        </authorList>
    </citation>
    <scope>NUCLEOTIDE SEQUENCE</scope>
</reference>
<evidence type="ECO:0000313" key="4">
    <source>
        <dbReference type="EMBL" id="CAF3865764.1"/>
    </source>
</evidence>
<name>A0A8S2L1D6_9BILA</name>